<name>A0A1Y2BC56_9FUNG</name>
<reference evidence="1 2" key="1">
    <citation type="submission" date="2016-07" db="EMBL/GenBank/DDBJ databases">
        <title>Pervasive Adenine N6-methylation of Active Genes in Fungi.</title>
        <authorList>
            <consortium name="DOE Joint Genome Institute"/>
            <person name="Mondo S.J."/>
            <person name="Dannebaum R.O."/>
            <person name="Kuo R.C."/>
            <person name="Labutti K."/>
            <person name="Haridas S."/>
            <person name="Kuo A."/>
            <person name="Salamov A."/>
            <person name="Ahrendt S.R."/>
            <person name="Lipzen A."/>
            <person name="Sullivan W."/>
            <person name="Andreopoulos W.B."/>
            <person name="Clum A."/>
            <person name="Lindquist E."/>
            <person name="Daum C."/>
            <person name="Ramamoorthy G.K."/>
            <person name="Gryganskyi A."/>
            <person name="Culley D."/>
            <person name="Magnuson J.K."/>
            <person name="James T.Y."/>
            <person name="O'Malley M.A."/>
            <person name="Stajich J.E."/>
            <person name="Spatafora J.W."/>
            <person name="Visel A."/>
            <person name="Grigoriev I.V."/>
        </authorList>
    </citation>
    <scope>NUCLEOTIDE SEQUENCE [LARGE SCALE GENOMIC DNA]</scope>
    <source>
        <strain evidence="1 2">JEL800</strain>
    </source>
</reference>
<comment type="caution">
    <text evidence="1">The sequence shown here is derived from an EMBL/GenBank/DDBJ whole genome shotgun (WGS) entry which is preliminary data.</text>
</comment>
<dbReference type="OrthoDB" id="3363059at2759"/>
<evidence type="ECO:0000313" key="2">
    <source>
        <dbReference type="Proteomes" id="UP000193642"/>
    </source>
</evidence>
<dbReference type="AlphaFoldDB" id="A0A1Y2BC56"/>
<dbReference type="EMBL" id="MCGO01000071">
    <property type="protein sequence ID" value="ORY32422.1"/>
    <property type="molecule type" value="Genomic_DNA"/>
</dbReference>
<proteinExistence type="predicted"/>
<evidence type="ECO:0000313" key="1">
    <source>
        <dbReference type="EMBL" id="ORY32422.1"/>
    </source>
</evidence>
<evidence type="ECO:0008006" key="3">
    <source>
        <dbReference type="Google" id="ProtNLM"/>
    </source>
</evidence>
<dbReference type="Proteomes" id="UP000193642">
    <property type="component" value="Unassembled WGS sequence"/>
</dbReference>
<sequence>MSNQPGDDNHAKVMGSTTSPLTAVIDIPGRGPISFSVDPLPNEPLSESIGRLYKSINAELTSVLTGGAAVPVVDAELEEPDSD</sequence>
<protein>
    <recommendedName>
        <fullName evidence="3">EKC/KEOPS complex subunit GON7</fullName>
    </recommendedName>
</protein>
<gene>
    <name evidence="1" type="ORF">BCR33DRAFT_723455</name>
</gene>
<organism evidence="1 2">
    <name type="scientific">Rhizoclosmatium globosum</name>
    <dbReference type="NCBI Taxonomy" id="329046"/>
    <lineage>
        <taxon>Eukaryota</taxon>
        <taxon>Fungi</taxon>
        <taxon>Fungi incertae sedis</taxon>
        <taxon>Chytridiomycota</taxon>
        <taxon>Chytridiomycota incertae sedis</taxon>
        <taxon>Chytridiomycetes</taxon>
        <taxon>Chytridiales</taxon>
        <taxon>Chytriomycetaceae</taxon>
        <taxon>Rhizoclosmatium</taxon>
    </lineage>
</organism>
<accession>A0A1Y2BC56</accession>
<keyword evidence="2" id="KW-1185">Reference proteome</keyword>